<keyword evidence="2 3" id="KW-0808">Transferase</keyword>
<comment type="caution">
    <text evidence="6">The sequence shown here is derived from an EMBL/GenBank/DDBJ whole genome shotgun (WGS) entry which is preliminary data.</text>
</comment>
<feature type="region of interest" description="Disordered" evidence="5">
    <location>
        <begin position="597"/>
        <end position="661"/>
    </location>
</feature>
<gene>
    <name evidence="6" type="ORF">BASA50_009503</name>
</gene>
<proteinExistence type="inferred from homology"/>
<evidence type="ECO:0000256" key="5">
    <source>
        <dbReference type="SAM" id="MobiDB-lite"/>
    </source>
</evidence>
<dbReference type="EMBL" id="JAFCIX010000435">
    <property type="protein sequence ID" value="KAH6590242.1"/>
    <property type="molecule type" value="Genomic_DNA"/>
</dbReference>
<dbReference type="InterPro" id="IPR016143">
    <property type="entry name" value="Citrate_synth-like_sm_a-sub"/>
</dbReference>
<comment type="similarity">
    <text evidence="1 3">Belongs to the citrate synthase family.</text>
</comment>
<dbReference type="InterPro" id="IPR019810">
    <property type="entry name" value="Citrate_synthase_AS"/>
</dbReference>
<dbReference type="InterPro" id="IPR002020">
    <property type="entry name" value="Citrate_synthase"/>
</dbReference>
<keyword evidence="7" id="KW-1185">Reference proteome</keyword>
<evidence type="ECO:0000313" key="7">
    <source>
        <dbReference type="Proteomes" id="UP001648503"/>
    </source>
</evidence>
<evidence type="ECO:0000256" key="2">
    <source>
        <dbReference type="ARBA" id="ARBA00022679"/>
    </source>
</evidence>
<dbReference type="Pfam" id="PF00285">
    <property type="entry name" value="Citrate_synt"/>
    <property type="match status" value="1"/>
</dbReference>
<sequence length="661" mass="72687">MTSNSLTVTDTTTGLTVTIPIGANNTIPATSFTQFKIAQTCPAPDAAPVSTTAQEGGCPVAVAASGNDNKVPIRLYDPGFKNTAVCKTTISSVDGENGKLFYRGYDVEELVEKSDFLEVAYLLIYGDLPSSQKVFEEWVGNVMHHTYLHVELERQMRMFRFDAHPMGMVVSTIASLSTFHPEANPALKGEGLYMNPKIAAGQQPTDSDVAKIEGAKAARSRAIYRILGKIPTIAANAYRHRLGRPYNRPMFNGIDYCENLLYMMDHLNEPDYRPDPRLVKILNKAFILLAENGSNCSTIMVRHLSSSGVDPFTNLAGAAGALFGERKSAAVIEMLQKIGSVDNIDKYLELVKLPGTSSGATDSIRSSSNMRKTRVRLMGFGHRIYKTHDPRVRICKGLVLELFELMGKNSVGELAIALEAKALADPYFTDRKLYPNIDYWMGVLFHTLQFPSDMFPVWMFIPRVAGMLAHLIENIDDPEYKIYRPRQIYIGQGRRQYEGLGRKRAMSLSSDMAPPKLDIHYGLSDPQAARRRGATAEADALEELNHIQKALADVSSLIDGFVPNKEASTNESETLEKLRKEVARLNKAQEHLAADILSNRKSTADAGSGASVSTSNPRGHQSEGTNLKTTDIQSARLAVGKTPDLLAGSRSPRVIARQKNA</sequence>
<protein>
    <recommendedName>
        <fullName evidence="3">Citrate synthase</fullName>
    </recommendedName>
</protein>
<reference evidence="6 7" key="1">
    <citation type="submission" date="2021-02" db="EMBL/GenBank/DDBJ databases">
        <title>Variation within the Batrachochytrium salamandrivorans European outbreak.</title>
        <authorList>
            <person name="Kelly M."/>
            <person name="Pasmans F."/>
            <person name="Shea T.P."/>
            <person name="Munoz J.F."/>
            <person name="Carranza S."/>
            <person name="Cuomo C.A."/>
            <person name="Martel A."/>
        </authorList>
    </citation>
    <scope>NUCLEOTIDE SEQUENCE [LARGE SCALE GENOMIC DNA]</scope>
    <source>
        <strain evidence="6 7">AMFP18/2</strain>
    </source>
</reference>
<feature type="compositionally biased region" description="Polar residues" evidence="5">
    <location>
        <begin position="610"/>
        <end position="633"/>
    </location>
</feature>
<dbReference type="Gene3D" id="1.10.580.10">
    <property type="entry name" value="Citrate Synthase, domain 1"/>
    <property type="match status" value="1"/>
</dbReference>
<dbReference type="InterPro" id="IPR036969">
    <property type="entry name" value="Citrate_synthase_sf"/>
</dbReference>
<evidence type="ECO:0000256" key="1">
    <source>
        <dbReference type="ARBA" id="ARBA00010566"/>
    </source>
</evidence>
<accession>A0ABQ8F282</accession>
<feature type="coiled-coil region" evidence="4">
    <location>
        <begin position="568"/>
        <end position="595"/>
    </location>
</feature>
<evidence type="ECO:0000256" key="4">
    <source>
        <dbReference type="SAM" id="Coils"/>
    </source>
</evidence>
<name>A0ABQ8F282_9FUNG</name>
<keyword evidence="4" id="KW-0175">Coiled coil</keyword>
<dbReference type="PROSITE" id="PS00480">
    <property type="entry name" value="CITRATE_SYNTHASE"/>
    <property type="match status" value="1"/>
</dbReference>
<dbReference type="InterPro" id="IPR016142">
    <property type="entry name" value="Citrate_synth-like_lrg_a-sub"/>
</dbReference>
<dbReference type="Gene3D" id="1.10.230.10">
    <property type="entry name" value="Cytochrome P450-Terp, domain 2"/>
    <property type="match status" value="1"/>
</dbReference>
<dbReference type="Proteomes" id="UP001648503">
    <property type="component" value="Unassembled WGS sequence"/>
</dbReference>
<dbReference type="PRINTS" id="PR00143">
    <property type="entry name" value="CITRTSNTHASE"/>
</dbReference>
<dbReference type="PANTHER" id="PTHR11739">
    <property type="entry name" value="CITRATE SYNTHASE"/>
    <property type="match status" value="1"/>
</dbReference>
<evidence type="ECO:0000313" key="6">
    <source>
        <dbReference type="EMBL" id="KAH6590242.1"/>
    </source>
</evidence>
<organism evidence="6 7">
    <name type="scientific">Batrachochytrium salamandrivorans</name>
    <dbReference type="NCBI Taxonomy" id="1357716"/>
    <lineage>
        <taxon>Eukaryota</taxon>
        <taxon>Fungi</taxon>
        <taxon>Fungi incertae sedis</taxon>
        <taxon>Chytridiomycota</taxon>
        <taxon>Chytridiomycota incertae sedis</taxon>
        <taxon>Chytridiomycetes</taxon>
        <taxon>Rhizophydiales</taxon>
        <taxon>Rhizophydiales incertae sedis</taxon>
        <taxon>Batrachochytrium</taxon>
    </lineage>
</organism>
<dbReference type="PANTHER" id="PTHR11739:SF4">
    <property type="entry name" value="CITRATE SYNTHASE, PEROXISOMAL"/>
    <property type="match status" value="1"/>
</dbReference>
<dbReference type="SUPFAM" id="SSF48256">
    <property type="entry name" value="Citrate synthase"/>
    <property type="match status" value="1"/>
</dbReference>
<evidence type="ECO:0000256" key="3">
    <source>
        <dbReference type="RuleBase" id="RU000441"/>
    </source>
</evidence>